<name>A0ABD6WDE3_RATRA</name>
<dbReference type="GO" id="GO:0016137">
    <property type="term" value="P:glycoside metabolic process"/>
    <property type="evidence" value="ECO:0007669"/>
    <property type="project" value="UniProtKB-ARBA"/>
</dbReference>
<organism evidence="3 4">
    <name type="scientific">Rathayibacter rathayi</name>
    <name type="common">Corynebacterium rathayi</name>
    <dbReference type="NCBI Taxonomy" id="33887"/>
    <lineage>
        <taxon>Bacteria</taxon>
        <taxon>Bacillati</taxon>
        <taxon>Actinomycetota</taxon>
        <taxon>Actinomycetes</taxon>
        <taxon>Micrococcales</taxon>
        <taxon>Microbacteriaceae</taxon>
        <taxon>Rathayibacter</taxon>
    </lineage>
</organism>
<dbReference type="AlphaFoldDB" id="A0ABD6WDE3"/>
<evidence type="ECO:0000256" key="2">
    <source>
        <dbReference type="SAM" id="Phobius"/>
    </source>
</evidence>
<dbReference type="Gene3D" id="3.40.50.10320">
    <property type="entry name" value="LmbE-like"/>
    <property type="match status" value="1"/>
</dbReference>
<dbReference type="InterPro" id="IPR024078">
    <property type="entry name" value="LmbE-like_dom_sf"/>
</dbReference>
<proteinExistence type="predicted"/>
<feature type="transmembrane region" description="Helical" evidence="2">
    <location>
        <begin position="265"/>
        <end position="288"/>
    </location>
</feature>
<evidence type="ECO:0000256" key="1">
    <source>
        <dbReference type="ARBA" id="ARBA00022833"/>
    </source>
</evidence>
<dbReference type="PANTHER" id="PTHR12993">
    <property type="entry name" value="N-ACETYLGLUCOSAMINYL-PHOSPHATIDYLINOSITOL DE-N-ACETYLASE-RELATED"/>
    <property type="match status" value="1"/>
</dbReference>
<dbReference type="RefSeq" id="WP_104326484.1">
    <property type="nucleotide sequence ID" value="NZ_PSUL01000001.1"/>
</dbReference>
<dbReference type="Pfam" id="PF02585">
    <property type="entry name" value="PIG-L"/>
    <property type="match status" value="1"/>
</dbReference>
<sequence>MDAGRDAAAERVVAVHAHPDDETITMGGTLARLTAQGASVTVVTATRGECGEVIPEDLAPLEGSAELAAHRTTELVVALTALGVADHRFLGEEGARAPGLTPRLYRDSGMQWGPGRVPVPLEPVHPDSLTAAAEDEEVADLVAVLRQVDADVVLSYDAGGGYGHPDHVRTARVAERAAELLGLRLLAVLPDATPSLPGDIVIELTAEDFARKRAAFEAHATQLVVEGEQARLSSGPSFPIGRVERFRPSAAPVRPAVPAQERPTLAARALSGVIGVLVGAVVGAITTVAHQSIVSIGSVVVPLGLAASLAGVLLLLLGLRLVLIDRFVAFCTAMGLLGMIGLLALRSAGGSVLIPANGLGVAWTFLPALIALVVIAWPRLRAVAPAAEQPADADSLSAPVR</sequence>
<dbReference type="EMBL" id="PSUL01000001">
    <property type="protein sequence ID" value="PPF16371.1"/>
    <property type="molecule type" value="Genomic_DNA"/>
</dbReference>
<reference evidence="3 4" key="1">
    <citation type="submission" date="2018-02" db="EMBL/GenBank/DDBJ databases">
        <title>Bacteriophage NCPPB3778 and a type I-E CRISPR drive the evolution of the US Biological Select Agent, Rathayibacter toxicus.</title>
        <authorList>
            <person name="Davis E.W.II."/>
            <person name="Tabima J.F."/>
            <person name="Weisberg A.J."/>
            <person name="Lopes L.D."/>
            <person name="Wiseman M.S."/>
            <person name="Wiseman M.S."/>
            <person name="Pupko T."/>
            <person name="Belcher M.S."/>
            <person name="Sechler A.J."/>
            <person name="Tancos M.A."/>
            <person name="Schroeder B.K."/>
            <person name="Murray T.D."/>
            <person name="Luster D.G."/>
            <person name="Schneider W.L."/>
            <person name="Rogers E."/>
            <person name="Andreote F.D."/>
            <person name="Grunwald N.J."/>
            <person name="Putnam M.L."/>
            <person name="Chang J.H."/>
        </authorList>
    </citation>
    <scope>NUCLEOTIDE SEQUENCE [LARGE SCALE GENOMIC DNA]</scope>
    <source>
        <strain evidence="3 4">AY1I9</strain>
    </source>
</reference>
<accession>A0ABD6WDE3</accession>
<evidence type="ECO:0000313" key="4">
    <source>
        <dbReference type="Proteomes" id="UP000237881"/>
    </source>
</evidence>
<feature type="transmembrane region" description="Helical" evidence="2">
    <location>
        <begin position="352"/>
        <end position="377"/>
    </location>
</feature>
<feature type="transmembrane region" description="Helical" evidence="2">
    <location>
        <begin position="327"/>
        <end position="345"/>
    </location>
</feature>
<dbReference type="PANTHER" id="PTHR12993:SF26">
    <property type="entry name" value="1D-MYO-INOSITOL 2-ACETAMIDO-2-DEOXY-ALPHA-D-GLUCOPYRANOSIDE DEACETYLASE"/>
    <property type="match status" value="1"/>
</dbReference>
<dbReference type="InterPro" id="IPR003737">
    <property type="entry name" value="GlcNAc_PI_deacetylase-related"/>
</dbReference>
<evidence type="ECO:0000313" key="3">
    <source>
        <dbReference type="EMBL" id="PPF16371.1"/>
    </source>
</evidence>
<keyword evidence="2" id="KW-0812">Transmembrane</keyword>
<keyword evidence="2" id="KW-0472">Membrane</keyword>
<gene>
    <name evidence="3" type="ORF">C5C04_00915</name>
</gene>
<keyword evidence="2" id="KW-1133">Transmembrane helix</keyword>
<feature type="transmembrane region" description="Helical" evidence="2">
    <location>
        <begin position="300"/>
        <end position="321"/>
    </location>
</feature>
<protein>
    <submittedName>
        <fullName evidence="3">Mycothiol biosynthesis protein</fullName>
    </submittedName>
</protein>
<comment type="caution">
    <text evidence="3">The sequence shown here is derived from an EMBL/GenBank/DDBJ whole genome shotgun (WGS) entry which is preliminary data.</text>
</comment>
<keyword evidence="1" id="KW-0862">Zinc</keyword>
<dbReference type="SUPFAM" id="SSF102588">
    <property type="entry name" value="LmbE-like"/>
    <property type="match status" value="1"/>
</dbReference>
<dbReference type="Proteomes" id="UP000237881">
    <property type="component" value="Unassembled WGS sequence"/>
</dbReference>